<evidence type="ECO:0000256" key="1">
    <source>
        <dbReference type="ARBA" id="ARBA00005122"/>
    </source>
</evidence>
<dbReference type="PANTHER" id="PTHR24286:SF384">
    <property type="entry name" value="P450, PUTATIVE (EUROFUNG)-RELATED"/>
    <property type="match status" value="1"/>
</dbReference>
<dbReference type="InterPro" id="IPR002401">
    <property type="entry name" value="Cyt_P450_E_grp-I"/>
</dbReference>
<accession>A0AAU7V9R8</accession>
<evidence type="ECO:0000256" key="8">
    <source>
        <dbReference type="ARBA" id="ARBA00023059"/>
    </source>
</evidence>
<dbReference type="PRINTS" id="PR00463">
    <property type="entry name" value="EP450I"/>
</dbReference>
<dbReference type="InterPro" id="IPR017972">
    <property type="entry name" value="Cyt_P450_CS"/>
</dbReference>
<dbReference type="CDD" id="cd11043">
    <property type="entry name" value="CYP90-like"/>
    <property type="match status" value="1"/>
</dbReference>
<dbReference type="Pfam" id="PF00067">
    <property type="entry name" value="p450"/>
    <property type="match status" value="1"/>
</dbReference>
<evidence type="ECO:0000256" key="5">
    <source>
        <dbReference type="ARBA" id="ARBA00023002"/>
    </source>
</evidence>
<dbReference type="GO" id="GO:0005506">
    <property type="term" value="F:iron ion binding"/>
    <property type="evidence" value="ECO:0007669"/>
    <property type="project" value="InterPro"/>
</dbReference>
<dbReference type="InterPro" id="IPR001128">
    <property type="entry name" value="Cyt_P450"/>
</dbReference>
<reference evidence="13" key="1">
    <citation type="submission" date="2023-12" db="EMBL/GenBank/DDBJ databases">
        <authorList>
            <person name="Li C.K."/>
            <person name="Yin X.X."/>
            <person name="Sui S.Y."/>
            <person name="Liu J.M."/>
            <person name="Sun X.C."/>
            <person name="Di J.M."/>
            <person name="Chen R.D."/>
            <person name="Xie K.B."/>
            <person name="Chen D.W."/>
            <person name="Han Y.T."/>
            <person name="Dai J.G."/>
        </authorList>
    </citation>
    <scope>NUCLEOTIDE SEQUENCE</scope>
    <source>
        <tissue evidence="13">Callus</tissue>
    </source>
</reference>
<evidence type="ECO:0000256" key="10">
    <source>
        <dbReference type="RuleBase" id="RU000461"/>
    </source>
</evidence>
<dbReference type="PANTHER" id="PTHR24286">
    <property type="entry name" value="CYTOCHROME P450 26"/>
    <property type="match status" value="1"/>
</dbReference>
<feature type="region of interest" description="Disordered" evidence="11">
    <location>
        <begin position="488"/>
        <end position="507"/>
    </location>
</feature>
<keyword evidence="12" id="KW-1133">Transmembrane helix</keyword>
<keyword evidence="8" id="KW-0876">Taxol biosynthesis</keyword>
<feature type="transmembrane region" description="Helical" evidence="12">
    <location>
        <begin position="157"/>
        <end position="174"/>
    </location>
</feature>
<evidence type="ECO:0000256" key="3">
    <source>
        <dbReference type="ARBA" id="ARBA00022617"/>
    </source>
</evidence>
<evidence type="ECO:0000256" key="9">
    <source>
        <dbReference type="PIRSR" id="PIRSR602401-1"/>
    </source>
</evidence>
<evidence type="ECO:0000256" key="12">
    <source>
        <dbReference type="SAM" id="Phobius"/>
    </source>
</evidence>
<keyword evidence="12" id="KW-0472">Membrane</keyword>
<keyword evidence="6 9" id="KW-0408">Iron</keyword>
<dbReference type="GO" id="GO:0042617">
    <property type="term" value="P:paclitaxel biosynthetic process"/>
    <property type="evidence" value="ECO:0007669"/>
    <property type="project" value="UniProtKB-KW"/>
</dbReference>
<feature type="binding site" description="axial binding residue" evidence="9">
    <location>
        <position position="453"/>
    </location>
    <ligand>
        <name>heme</name>
        <dbReference type="ChEBI" id="CHEBI:30413"/>
    </ligand>
    <ligandPart>
        <name>Fe</name>
        <dbReference type="ChEBI" id="CHEBI:18248"/>
    </ligandPart>
</feature>
<dbReference type="PROSITE" id="PS00086">
    <property type="entry name" value="CYTOCHROME_P450"/>
    <property type="match status" value="1"/>
</dbReference>
<dbReference type="GO" id="GO:0004497">
    <property type="term" value="F:monooxygenase activity"/>
    <property type="evidence" value="ECO:0007669"/>
    <property type="project" value="UniProtKB-KW"/>
</dbReference>
<evidence type="ECO:0000256" key="11">
    <source>
        <dbReference type="SAM" id="MobiDB-lite"/>
    </source>
</evidence>
<evidence type="ECO:0000256" key="6">
    <source>
        <dbReference type="ARBA" id="ARBA00023004"/>
    </source>
</evidence>
<evidence type="ECO:0000313" key="13">
    <source>
        <dbReference type="EMBL" id="XBW34146.1"/>
    </source>
</evidence>
<comment type="pathway">
    <text evidence="1">Alkaloid biosynthesis; taxol biosynthesis.</text>
</comment>
<comment type="cofactor">
    <cofactor evidence="9">
        <name>heme</name>
        <dbReference type="ChEBI" id="CHEBI:30413"/>
    </cofactor>
</comment>
<evidence type="ECO:0000256" key="2">
    <source>
        <dbReference type="ARBA" id="ARBA00010617"/>
    </source>
</evidence>
<keyword evidence="12" id="KW-0812">Transmembrane</keyword>
<sequence>MVHVLQVVKMDRVREIFNGSSGSPAGIPHSVITAGVGAIIIILLSLLLLRRSSKRGDSSHPPGNSGLPFIGETLSFTKAFKSNTLAEFFEERVKKFGNVFKISIIGPPTVVMCGNEGNRFIFANEEKLVHLSWSGRYAKILGGDSVSMKRGDDHRSVRAAFAGFLSPASLPIYISKMSAQIQDHINQKWKGKDVIAVVPLVKELVFNVSYNLFFSINDSEELHRLHKIFETIVEGHVSMPIDLPGFTFHRALQGRAKLKKLFSSLIERRRSDLSSGLASANQDLISVLLTYKDDRGYTMTHDELLDNFLSLLESSYDSVNSPMACIFKLLYANPECYEKVVQEQLGILSGKKEGQEISWKDLRSMKYTWQVLQETLRLYTQVAGIFRKAMTVIHYDGHTIPKGWQLLWATQTTHLNDKYFSEPEKFMPSRFDEEGNNVIPYSFVPFGGGRRMCPGWEFGKMEILLFVHHFVKAFSGFTPIDPDEKITGNPFPHLPANGFSIKPTPRS</sequence>
<evidence type="ECO:0000256" key="7">
    <source>
        <dbReference type="ARBA" id="ARBA00023033"/>
    </source>
</evidence>
<organism evidence="13">
    <name type="scientific">Taxus x media</name>
    <dbReference type="NCBI Taxonomy" id="85957"/>
    <lineage>
        <taxon>Eukaryota</taxon>
        <taxon>Viridiplantae</taxon>
        <taxon>Streptophyta</taxon>
        <taxon>Embryophyta</taxon>
        <taxon>Tracheophyta</taxon>
        <taxon>Spermatophyta</taxon>
        <taxon>Pinopsida</taxon>
        <taxon>Pinidae</taxon>
        <taxon>Conifers II</taxon>
        <taxon>Cupressales</taxon>
        <taxon>Taxaceae</taxon>
        <taxon>Taxus</taxon>
    </lineage>
</organism>
<reference evidence="13" key="2">
    <citation type="journal article" date="2024" name="Angew. Chem. Int. Ed.">
        <title>A Cytochrome P450 Enzyme Catalyses Oxetane Ring Formation in Paclitaxel Biosynthesis.</title>
        <authorList>
            <person name="Li C."/>
            <person name="Yin X."/>
            <person name="Wang S."/>
            <person name="Sui S."/>
            <person name="Liu J."/>
            <person name="Sun X."/>
            <person name="Di J."/>
            <person name="Chen R."/>
            <person name="Chen D."/>
            <person name="Han Y."/>
            <person name="Xie K."/>
            <person name="Dai J."/>
        </authorList>
    </citation>
    <scope>NUCLEOTIDE SEQUENCE</scope>
    <source>
        <tissue evidence="13">Callus</tissue>
    </source>
</reference>
<keyword evidence="4 9" id="KW-0479">Metal-binding</keyword>
<dbReference type="AlphaFoldDB" id="A0AAU7V9R8"/>
<feature type="transmembrane region" description="Helical" evidence="12">
    <location>
        <begin position="27"/>
        <end position="49"/>
    </location>
</feature>
<dbReference type="Gene3D" id="1.10.630.10">
    <property type="entry name" value="Cytochrome P450"/>
    <property type="match status" value="1"/>
</dbReference>
<comment type="similarity">
    <text evidence="2 10">Belongs to the cytochrome P450 family.</text>
</comment>
<dbReference type="GO" id="GO:0016705">
    <property type="term" value="F:oxidoreductase activity, acting on paired donors, with incorporation or reduction of molecular oxygen"/>
    <property type="evidence" value="ECO:0007669"/>
    <property type="project" value="InterPro"/>
</dbReference>
<dbReference type="GO" id="GO:0020037">
    <property type="term" value="F:heme binding"/>
    <property type="evidence" value="ECO:0007669"/>
    <property type="project" value="InterPro"/>
</dbReference>
<protein>
    <submittedName>
        <fullName evidence="13">Cytochrome P450 dependent monooxygenase</fullName>
    </submittedName>
</protein>
<dbReference type="FunFam" id="1.10.630.10:FF:000022">
    <property type="entry name" value="Taxadiene 5-alpha hydroxylase"/>
    <property type="match status" value="1"/>
</dbReference>
<dbReference type="InterPro" id="IPR036396">
    <property type="entry name" value="Cyt_P450_sf"/>
</dbReference>
<name>A0AAU7V9R8_9CONI</name>
<dbReference type="EMBL" id="OR921170">
    <property type="protein sequence ID" value="XBW34146.1"/>
    <property type="molecule type" value="mRNA"/>
</dbReference>
<keyword evidence="3 9" id="KW-0349">Heme</keyword>
<keyword evidence="5 10" id="KW-0560">Oxidoreductase</keyword>
<evidence type="ECO:0000256" key="4">
    <source>
        <dbReference type="ARBA" id="ARBA00022723"/>
    </source>
</evidence>
<dbReference type="GO" id="GO:0016125">
    <property type="term" value="P:sterol metabolic process"/>
    <property type="evidence" value="ECO:0007669"/>
    <property type="project" value="TreeGrafter"/>
</dbReference>
<dbReference type="SUPFAM" id="SSF48264">
    <property type="entry name" value="Cytochrome P450"/>
    <property type="match status" value="1"/>
</dbReference>
<dbReference type="PRINTS" id="PR00385">
    <property type="entry name" value="P450"/>
</dbReference>
<gene>
    <name evidence="13" type="primary">CYP1</name>
</gene>
<proteinExistence type="evidence at transcript level"/>
<keyword evidence="7 10" id="KW-0503">Monooxygenase</keyword>